<keyword evidence="3" id="KW-1133">Transmembrane helix</keyword>
<dbReference type="HOGENOM" id="CLU_1004361_0_0_0"/>
<keyword evidence="3" id="KW-0472">Membrane</keyword>
<accession>Q01RH9</accession>
<evidence type="ECO:0000256" key="3">
    <source>
        <dbReference type="SAM" id="Phobius"/>
    </source>
</evidence>
<organism evidence="4">
    <name type="scientific">Solibacter usitatus (strain Ellin6076)</name>
    <dbReference type="NCBI Taxonomy" id="234267"/>
    <lineage>
        <taxon>Bacteria</taxon>
        <taxon>Pseudomonadati</taxon>
        <taxon>Acidobacteriota</taxon>
        <taxon>Terriglobia</taxon>
        <taxon>Bryobacterales</taxon>
        <taxon>Solibacteraceae</taxon>
        <taxon>Candidatus Solibacter</taxon>
    </lineage>
</organism>
<keyword evidence="1" id="KW-0175">Coiled coil</keyword>
<evidence type="ECO:0000313" key="4">
    <source>
        <dbReference type="EMBL" id="ABJ87741.1"/>
    </source>
</evidence>
<sequence>MRSNIMAAIPPLPPAPDPNNGVPSLAIDVDRIREELDRNQKYLEFAQNQIGKDREFYRHLITAAGVLFVIFGYFTYQNTKDMRSDIKNSANATLAAVQIGVQNRINTEFQSENIAALIRSVTKERVDKQAAGIIHAEVASALQEKTAQLQTAYQNVNRLLNEYERKSEEINSRLQALGAWELRPSEKDKLTSGLQRLKPGAIIFITYENAESMHFADSFAAPFRERQWSTLRNSAHRNTSNDPGVTCFWKEGNPNAESLSALIKRSVGLVPNFETNS</sequence>
<evidence type="ECO:0000256" key="1">
    <source>
        <dbReference type="SAM" id="Coils"/>
    </source>
</evidence>
<feature type="transmembrane region" description="Helical" evidence="3">
    <location>
        <begin position="56"/>
        <end position="76"/>
    </location>
</feature>
<gene>
    <name evidence="4" type="ordered locus">Acid_6824</name>
</gene>
<reference evidence="4" key="1">
    <citation type="submission" date="2006-10" db="EMBL/GenBank/DDBJ databases">
        <title>Complete sequence of Solibacter usitatus Ellin6076.</title>
        <authorList>
            <consortium name="US DOE Joint Genome Institute"/>
            <person name="Copeland A."/>
            <person name="Lucas S."/>
            <person name="Lapidus A."/>
            <person name="Barry K."/>
            <person name="Detter J.C."/>
            <person name="Glavina del Rio T."/>
            <person name="Hammon N."/>
            <person name="Israni S."/>
            <person name="Dalin E."/>
            <person name="Tice H."/>
            <person name="Pitluck S."/>
            <person name="Thompson L.S."/>
            <person name="Brettin T."/>
            <person name="Bruce D."/>
            <person name="Han C."/>
            <person name="Tapia R."/>
            <person name="Gilna P."/>
            <person name="Schmutz J."/>
            <person name="Larimer F."/>
            <person name="Land M."/>
            <person name="Hauser L."/>
            <person name="Kyrpides N."/>
            <person name="Mikhailova N."/>
            <person name="Janssen P.H."/>
            <person name="Kuske C.R."/>
            <person name="Richardson P."/>
        </authorList>
    </citation>
    <scope>NUCLEOTIDE SEQUENCE</scope>
    <source>
        <strain evidence="4">Ellin6076</strain>
    </source>
</reference>
<feature type="coiled-coil region" evidence="1">
    <location>
        <begin position="142"/>
        <end position="173"/>
    </location>
</feature>
<proteinExistence type="predicted"/>
<name>Q01RH9_SOLUE</name>
<feature type="region of interest" description="Disordered" evidence="2">
    <location>
        <begin position="1"/>
        <end position="21"/>
    </location>
</feature>
<protein>
    <submittedName>
        <fullName evidence="4">Uncharacterized protein</fullName>
    </submittedName>
</protein>
<dbReference type="AlphaFoldDB" id="Q01RH9"/>
<dbReference type="InParanoid" id="Q01RH9"/>
<evidence type="ECO:0000256" key="2">
    <source>
        <dbReference type="SAM" id="MobiDB-lite"/>
    </source>
</evidence>
<dbReference type="STRING" id="234267.Acid_6824"/>
<dbReference type="EMBL" id="CP000473">
    <property type="protein sequence ID" value="ABJ87741.1"/>
    <property type="molecule type" value="Genomic_DNA"/>
</dbReference>
<keyword evidence="3" id="KW-0812">Transmembrane</keyword>
<dbReference type="KEGG" id="sus:Acid_6824"/>